<evidence type="ECO:0000313" key="9">
    <source>
        <dbReference type="Proteomes" id="UP000375690"/>
    </source>
</evidence>
<dbReference type="InterPro" id="IPR008490">
    <property type="entry name" value="Transposase_InsH_N"/>
</dbReference>
<dbReference type="InterPro" id="IPR002559">
    <property type="entry name" value="Transposase_11"/>
</dbReference>
<dbReference type="PANTHER" id="PTHR35604:SF2">
    <property type="entry name" value="TRANSPOSASE INSH FOR INSERTION SEQUENCE ELEMENT IS5A-RELATED"/>
    <property type="match status" value="1"/>
</dbReference>
<comment type="similarity">
    <text evidence="2">Belongs to the transposase 11 family.</text>
</comment>
<dbReference type="PANTHER" id="PTHR35604">
    <property type="entry name" value="TRANSPOSASE INSH FOR INSERTION SEQUENCE ELEMENT IS5A-RELATED"/>
    <property type="match status" value="1"/>
</dbReference>
<feature type="domain" description="Transposase InsH N-terminal" evidence="7">
    <location>
        <begin position="25"/>
        <end position="113"/>
    </location>
</feature>
<evidence type="ECO:0000259" key="7">
    <source>
        <dbReference type="Pfam" id="PF05598"/>
    </source>
</evidence>
<dbReference type="AlphaFoldDB" id="A0A6A1WXL2"/>
<dbReference type="InterPro" id="IPR047959">
    <property type="entry name" value="Transpos_IS5"/>
</dbReference>
<gene>
    <name evidence="8" type="ORF">F3B53_26500</name>
</gene>
<keyword evidence="5" id="KW-0233">DNA recombination</keyword>
<reference evidence="8 9" key="1">
    <citation type="journal article" date="2019" name="Nat. Med.">
        <title>A library of human gut bacterial isolates paired with longitudinal multiomics data enables mechanistic microbiome research.</title>
        <authorList>
            <person name="Poyet M."/>
            <person name="Groussin M."/>
            <person name="Gibbons S.M."/>
            <person name="Avila-Pacheco J."/>
            <person name="Jiang X."/>
            <person name="Kearney S.M."/>
            <person name="Perrotta A.R."/>
            <person name="Berdy B."/>
            <person name="Zhao S."/>
            <person name="Lieberman T.D."/>
            <person name="Swanson P.K."/>
            <person name="Smith M."/>
            <person name="Roesemann S."/>
            <person name="Alexander J.E."/>
            <person name="Rich S.A."/>
            <person name="Livny J."/>
            <person name="Vlamakis H."/>
            <person name="Clish C."/>
            <person name="Bullock K."/>
            <person name="Deik A."/>
            <person name="Scott J."/>
            <person name="Pierce K.A."/>
            <person name="Xavier R.J."/>
            <person name="Alm E.J."/>
        </authorList>
    </citation>
    <scope>NUCLEOTIDE SEQUENCE [LARGE SCALE GENOMIC DNA]</scope>
    <source>
        <strain evidence="8 9">BIOML-A2</strain>
    </source>
</reference>
<evidence type="ECO:0000256" key="3">
    <source>
        <dbReference type="ARBA" id="ARBA00022578"/>
    </source>
</evidence>
<dbReference type="NCBIfam" id="NF033581">
    <property type="entry name" value="transpos_IS5_4"/>
    <property type="match status" value="1"/>
</dbReference>
<organism evidence="8 9">
    <name type="scientific">Bacteroides ovatus</name>
    <dbReference type="NCBI Taxonomy" id="28116"/>
    <lineage>
        <taxon>Bacteria</taxon>
        <taxon>Pseudomonadati</taxon>
        <taxon>Bacteroidota</taxon>
        <taxon>Bacteroidia</taxon>
        <taxon>Bacteroidales</taxon>
        <taxon>Bacteroidaceae</taxon>
        <taxon>Bacteroides</taxon>
    </lineage>
</organism>
<evidence type="ECO:0000256" key="2">
    <source>
        <dbReference type="ARBA" id="ARBA00010075"/>
    </source>
</evidence>
<comment type="function">
    <text evidence="1">Involved in the transposition of the insertion sequence IS5.</text>
</comment>
<sequence>MKIKAPTFADLFAETSPQLGGARRTKFLETLDRIIPWQDLKSLIGPYYSEGKRGAQPYPLELMIRIHFLQLVYNLSDPMCEETLHDSFACRRFVGLTMDSKCPDETTILRFRHLLEKNVLDKQVFDLFKQQLTARGLLFSKGTIVDGSFIEAPSSTKNADKKRDPEMRSAKKGSNWHFGMKMHIGVDKATGIIHTVVTTPANVHDVTKADELRRPDDWEVIGDSGYLGMEKRDSADPERVTYTAAKRYSQRKKLSAERIADEKLLSSIRCKVEHAFHRIKVQFGYKKVRYRGLAKNTARLTMLASIANMFIGNCFENRTKVSFV</sequence>
<dbReference type="GO" id="GO:0006313">
    <property type="term" value="P:DNA transposition"/>
    <property type="evidence" value="ECO:0007669"/>
    <property type="project" value="InterPro"/>
</dbReference>
<dbReference type="GO" id="GO:0003677">
    <property type="term" value="F:DNA binding"/>
    <property type="evidence" value="ECO:0007669"/>
    <property type="project" value="UniProtKB-KW"/>
</dbReference>
<name>A0A6A1WXL2_BACOV</name>
<dbReference type="Pfam" id="PF05598">
    <property type="entry name" value="DUF772"/>
    <property type="match status" value="1"/>
</dbReference>
<evidence type="ECO:0000313" key="8">
    <source>
        <dbReference type="EMBL" id="KAB1317312.1"/>
    </source>
</evidence>
<comment type="caution">
    <text evidence="8">The sequence shown here is derived from an EMBL/GenBank/DDBJ whole genome shotgun (WGS) entry which is preliminary data.</text>
</comment>
<protein>
    <submittedName>
        <fullName evidence="8">IS5 family transposase</fullName>
    </submittedName>
</protein>
<evidence type="ECO:0000256" key="1">
    <source>
        <dbReference type="ARBA" id="ARBA00003544"/>
    </source>
</evidence>
<feature type="domain" description="Transposase IS4-like" evidence="6">
    <location>
        <begin position="141"/>
        <end position="309"/>
    </location>
</feature>
<dbReference type="Proteomes" id="UP000375690">
    <property type="component" value="Unassembled WGS sequence"/>
</dbReference>
<accession>A0A6A1WXL2</accession>
<dbReference type="Pfam" id="PF01609">
    <property type="entry name" value="DDE_Tnp_1"/>
    <property type="match status" value="1"/>
</dbReference>
<keyword evidence="4" id="KW-0238">DNA-binding</keyword>
<proteinExistence type="inferred from homology"/>
<evidence type="ECO:0000259" key="6">
    <source>
        <dbReference type="Pfam" id="PF01609"/>
    </source>
</evidence>
<dbReference type="GO" id="GO:0004803">
    <property type="term" value="F:transposase activity"/>
    <property type="evidence" value="ECO:0007669"/>
    <property type="project" value="InterPro"/>
</dbReference>
<evidence type="ECO:0000256" key="5">
    <source>
        <dbReference type="ARBA" id="ARBA00023172"/>
    </source>
</evidence>
<keyword evidence="3" id="KW-0815">Transposition</keyword>
<dbReference type="EMBL" id="VWFC01000092">
    <property type="protein sequence ID" value="KAB1317312.1"/>
    <property type="molecule type" value="Genomic_DNA"/>
</dbReference>
<evidence type="ECO:0000256" key="4">
    <source>
        <dbReference type="ARBA" id="ARBA00023125"/>
    </source>
</evidence>